<comment type="caution">
    <text evidence="2">The sequence shown here is derived from an EMBL/GenBank/DDBJ whole genome shotgun (WGS) entry which is preliminary data.</text>
</comment>
<dbReference type="EMBL" id="QPFP01000060">
    <property type="protein sequence ID" value="TEB25097.1"/>
    <property type="molecule type" value="Genomic_DNA"/>
</dbReference>
<dbReference type="SUPFAM" id="SSF50475">
    <property type="entry name" value="FMN-binding split barrel"/>
    <property type="match status" value="1"/>
</dbReference>
<dbReference type="AlphaFoldDB" id="A0A4Y7STA4"/>
<proteinExistence type="predicted"/>
<dbReference type="OrthoDB" id="539398at2759"/>
<evidence type="ECO:0000256" key="1">
    <source>
        <dbReference type="SAM" id="MobiDB-lite"/>
    </source>
</evidence>
<keyword evidence="3" id="KW-1185">Reference proteome</keyword>
<sequence length="247" mass="28042">MGLFYDHIPGSLIQWIEAQHLFYVSTAPLSESQHVNVSPKGVENTFRLVYDTSEAERKDNGDIEWKSIKTNTVWYEDLTGSGAETIAHVKENGRITLMFVAFEGPPKIVRMFGTARVFEFGTPEYEELLPPGKRQPGSRSAIWVDVHKVGTSCGFSIPFFAYKAPRNRLSRFALSKEQEEYDHYATFHRTKGLKNLWKKYNAKSIDGLPALEFAPESGRPLENWREKVKYEPDDESVASKESGKGKG</sequence>
<evidence type="ECO:0000313" key="2">
    <source>
        <dbReference type="EMBL" id="TEB25097.1"/>
    </source>
</evidence>
<dbReference type="Gene3D" id="2.30.110.10">
    <property type="entry name" value="Electron Transport, Fmn-binding Protein, Chain A"/>
    <property type="match status" value="1"/>
</dbReference>
<protein>
    <submittedName>
        <fullName evidence="2">Uncharacterized protein</fullName>
    </submittedName>
</protein>
<feature type="region of interest" description="Disordered" evidence="1">
    <location>
        <begin position="224"/>
        <end position="247"/>
    </location>
</feature>
<dbReference type="InterPro" id="IPR012349">
    <property type="entry name" value="Split_barrel_FMN-bd"/>
</dbReference>
<reference evidence="2 3" key="1">
    <citation type="journal article" date="2019" name="Nat. Ecol. Evol.">
        <title>Megaphylogeny resolves global patterns of mushroom evolution.</title>
        <authorList>
            <person name="Varga T."/>
            <person name="Krizsan K."/>
            <person name="Foldi C."/>
            <person name="Dima B."/>
            <person name="Sanchez-Garcia M."/>
            <person name="Sanchez-Ramirez S."/>
            <person name="Szollosi G.J."/>
            <person name="Szarkandi J.G."/>
            <person name="Papp V."/>
            <person name="Albert L."/>
            <person name="Andreopoulos W."/>
            <person name="Angelini C."/>
            <person name="Antonin V."/>
            <person name="Barry K.W."/>
            <person name="Bougher N.L."/>
            <person name="Buchanan P."/>
            <person name="Buyck B."/>
            <person name="Bense V."/>
            <person name="Catcheside P."/>
            <person name="Chovatia M."/>
            <person name="Cooper J."/>
            <person name="Damon W."/>
            <person name="Desjardin D."/>
            <person name="Finy P."/>
            <person name="Geml J."/>
            <person name="Haridas S."/>
            <person name="Hughes K."/>
            <person name="Justo A."/>
            <person name="Karasinski D."/>
            <person name="Kautmanova I."/>
            <person name="Kiss B."/>
            <person name="Kocsube S."/>
            <person name="Kotiranta H."/>
            <person name="LaButti K.M."/>
            <person name="Lechner B.E."/>
            <person name="Liimatainen K."/>
            <person name="Lipzen A."/>
            <person name="Lukacs Z."/>
            <person name="Mihaltcheva S."/>
            <person name="Morgado L.N."/>
            <person name="Niskanen T."/>
            <person name="Noordeloos M.E."/>
            <person name="Ohm R.A."/>
            <person name="Ortiz-Santana B."/>
            <person name="Ovrebo C."/>
            <person name="Racz N."/>
            <person name="Riley R."/>
            <person name="Savchenko A."/>
            <person name="Shiryaev A."/>
            <person name="Soop K."/>
            <person name="Spirin V."/>
            <person name="Szebenyi C."/>
            <person name="Tomsovsky M."/>
            <person name="Tulloss R.E."/>
            <person name="Uehling J."/>
            <person name="Grigoriev I.V."/>
            <person name="Vagvolgyi C."/>
            <person name="Papp T."/>
            <person name="Martin F.M."/>
            <person name="Miettinen O."/>
            <person name="Hibbett D.S."/>
            <person name="Nagy L.G."/>
        </authorList>
    </citation>
    <scope>NUCLEOTIDE SEQUENCE [LARGE SCALE GENOMIC DNA]</scope>
    <source>
        <strain evidence="2 3">FP101781</strain>
    </source>
</reference>
<gene>
    <name evidence="2" type="ORF">FA13DRAFT_1669014</name>
</gene>
<feature type="non-terminal residue" evidence="2">
    <location>
        <position position="247"/>
    </location>
</feature>
<dbReference type="STRING" id="71717.A0A4Y7STA4"/>
<accession>A0A4Y7STA4</accession>
<dbReference type="Proteomes" id="UP000298030">
    <property type="component" value="Unassembled WGS sequence"/>
</dbReference>
<evidence type="ECO:0000313" key="3">
    <source>
        <dbReference type="Proteomes" id="UP000298030"/>
    </source>
</evidence>
<dbReference type="PANTHER" id="PTHR39336:SF3">
    <property type="entry name" value="PYRIDOXAMINE PHOSPHATE OXIDASE"/>
    <property type="match status" value="1"/>
</dbReference>
<organism evidence="2 3">
    <name type="scientific">Coprinellus micaceus</name>
    <name type="common">Glistening ink-cap mushroom</name>
    <name type="synonym">Coprinus micaceus</name>
    <dbReference type="NCBI Taxonomy" id="71717"/>
    <lineage>
        <taxon>Eukaryota</taxon>
        <taxon>Fungi</taxon>
        <taxon>Dikarya</taxon>
        <taxon>Basidiomycota</taxon>
        <taxon>Agaricomycotina</taxon>
        <taxon>Agaricomycetes</taxon>
        <taxon>Agaricomycetidae</taxon>
        <taxon>Agaricales</taxon>
        <taxon>Agaricineae</taxon>
        <taxon>Psathyrellaceae</taxon>
        <taxon>Coprinellus</taxon>
    </lineage>
</organism>
<name>A0A4Y7STA4_COPMI</name>
<dbReference type="PANTHER" id="PTHR39336">
    <property type="entry name" value="PYRIDOXAMINE PHOSPHATE OXIDASE FAMILY PROTEIN (AFU_ORTHOLOGUE AFUA_6G11440)"/>
    <property type="match status" value="1"/>
</dbReference>